<feature type="compositionally biased region" description="Acidic residues" evidence="1">
    <location>
        <begin position="274"/>
        <end position="289"/>
    </location>
</feature>
<sequence>MSNIVRLAAVLYCSLTVTAEAPHWANVLDRHAQHIGNVRIRPVYSNLASSSRVRRSVGDLPSRRSVGDLPSHISFTFSSGLDHIQMDLERNRYVDTSPPVYTVHNGRITPEKSRPQKIGSYFHNGEEFSIQPIRGGGEANDVDHRISKLYHEADLQHDVIDFGSDILYAASFDGIRVTSSEEVSRDATNNTNSNESDKRHNNGDDNVDMQDIDDHRNNSSSSSNISNNNYNNNNNSNDMRFNSPSTTTVTITGAVPRSSEEDRYTGLKRGADKDENDVENDNSGDEDERDISKETRLLKRHKRQAAAYVVELLIVIDYGVFEV</sequence>
<dbReference type="AlphaFoldDB" id="A0AAV4EUV8"/>
<comment type="caution">
    <text evidence="3">The sequence shown here is derived from an EMBL/GenBank/DDBJ whole genome shotgun (WGS) entry which is preliminary data.</text>
</comment>
<gene>
    <name evidence="3" type="ORF">ElyMa_003640000</name>
</gene>
<dbReference type="Proteomes" id="UP000762676">
    <property type="component" value="Unassembled WGS sequence"/>
</dbReference>
<feature type="compositionally biased region" description="Polar residues" evidence="1">
    <location>
        <begin position="238"/>
        <end position="251"/>
    </location>
</feature>
<evidence type="ECO:0000313" key="4">
    <source>
        <dbReference type="Proteomes" id="UP000762676"/>
    </source>
</evidence>
<accession>A0AAV4EUV8</accession>
<reference evidence="3 4" key="1">
    <citation type="journal article" date="2021" name="Elife">
        <title>Chloroplast acquisition without the gene transfer in kleptoplastic sea slugs, Plakobranchus ocellatus.</title>
        <authorList>
            <person name="Maeda T."/>
            <person name="Takahashi S."/>
            <person name="Yoshida T."/>
            <person name="Shimamura S."/>
            <person name="Takaki Y."/>
            <person name="Nagai Y."/>
            <person name="Toyoda A."/>
            <person name="Suzuki Y."/>
            <person name="Arimoto A."/>
            <person name="Ishii H."/>
            <person name="Satoh N."/>
            <person name="Nishiyama T."/>
            <person name="Hasebe M."/>
            <person name="Maruyama T."/>
            <person name="Minagawa J."/>
            <person name="Obokata J."/>
            <person name="Shigenobu S."/>
        </authorList>
    </citation>
    <scope>NUCLEOTIDE SEQUENCE [LARGE SCALE GENOMIC DNA]</scope>
</reference>
<dbReference type="EMBL" id="BMAT01007457">
    <property type="protein sequence ID" value="GFR64754.1"/>
    <property type="molecule type" value="Genomic_DNA"/>
</dbReference>
<proteinExistence type="predicted"/>
<protein>
    <recommendedName>
        <fullName evidence="5">Peptidase M12B propeptide domain-containing protein</fullName>
    </recommendedName>
</protein>
<name>A0AAV4EUV8_9GAST</name>
<feature type="signal peptide" evidence="2">
    <location>
        <begin position="1"/>
        <end position="19"/>
    </location>
</feature>
<keyword evidence="2" id="KW-0732">Signal</keyword>
<evidence type="ECO:0008006" key="5">
    <source>
        <dbReference type="Google" id="ProtNLM"/>
    </source>
</evidence>
<evidence type="ECO:0000256" key="1">
    <source>
        <dbReference type="SAM" id="MobiDB-lite"/>
    </source>
</evidence>
<feature type="compositionally biased region" description="Basic and acidic residues" evidence="1">
    <location>
        <begin position="258"/>
        <end position="273"/>
    </location>
</feature>
<keyword evidence="4" id="KW-1185">Reference proteome</keyword>
<evidence type="ECO:0000256" key="2">
    <source>
        <dbReference type="SAM" id="SignalP"/>
    </source>
</evidence>
<feature type="compositionally biased region" description="Low complexity" evidence="1">
    <location>
        <begin position="218"/>
        <end position="237"/>
    </location>
</feature>
<organism evidence="3 4">
    <name type="scientific">Elysia marginata</name>
    <dbReference type="NCBI Taxonomy" id="1093978"/>
    <lineage>
        <taxon>Eukaryota</taxon>
        <taxon>Metazoa</taxon>
        <taxon>Spiralia</taxon>
        <taxon>Lophotrochozoa</taxon>
        <taxon>Mollusca</taxon>
        <taxon>Gastropoda</taxon>
        <taxon>Heterobranchia</taxon>
        <taxon>Euthyneura</taxon>
        <taxon>Panpulmonata</taxon>
        <taxon>Sacoglossa</taxon>
        <taxon>Placobranchoidea</taxon>
        <taxon>Plakobranchidae</taxon>
        <taxon>Elysia</taxon>
    </lineage>
</organism>
<evidence type="ECO:0000313" key="3">
    <source>
        <dbReference type="EMBL" id="GFR64754.1"/>
    </source>
</evidence>
<feature type="chain" id="PRO_5043898708" description="Peptidase M12B propeptide domain-containing protein" evidence="2">
    <location>
        <begin position="20"/>
        <end position="323"/>
    </location>
</feature>
<feature type="compositionally biased region" description="Polar residues" evidence="1">
    <location>
        <begin position="178"/>
        <end position="194"/>
    </location>
</feature>
<feature type="region of interest" description="Disordered" evidence="1">
    <location>
        <begin position="178"/>
        <end position="290"/>
    </location>
</feature>